<proteinExistence type="predicted"/>
<dbReference type="EMBL" id="OU466862">
    <property type="protein sequence ID" value="CAH2070559.1"/>
    <property type="molecule type" value="Genomic_DNA"/>
</dbReference>
<evidence type="ECO:0000256" key="2">
    <source>
        <dbReference type="SAM" id="SignalP"/>
    </source>
</evidence>
<evidence type="ECO:0000256" key="1">
    <source>
        <dbReference type="SAM" id="MobiDB-lite"/>
    </source>
</evidence>
<feature type="chain" id="PRO_5043998297" evidence="2">
    <location>
        <begin position="19"/>
        <end position="91"/>
    </location>
</feature>
<protein>
    <submittedName>
        <fullName evidence="3">Uncharacterized protein</fullName>
    </submittedName>
</protein>
<keyword evidence="4" id="KW-1185">Reference proteome</keyword>
<dbReference type="AlphaFoldDB" id="A0AAU9SQ15"/>
<feature type="region of interest" description="Disordered" evidence="1">
    <location>
        <begin position="23"/>
        <end position="48"/>
    </location>
</feature>
<organism evidence="3 4">
    <name type="scientific">Thlaspi arvense</name>
    <name type="common">Field penny-cress</name>
    <dbReference type="NCBI Taxonomy" id="13288"/>
    <lineage>
        <taxon>Eukaryota</taxon>
        <taxon>Viridiplantae</taxon>
        <taxon>Streptophyta</taxon>
        <taxon>Embryophyta</taxon>
        <taxon>Tracheophyta</taxon>
        <taxon>Spermatophyta</taxon>
        <taxon>Magnoliopsida</taxon>
        <taxon>eudicotyledons</taxon>
        <taxon>Gunneridae</taxon>
        <taxon>Pentapetalae</taxon>
        <taxon>rosids</taxon>
        <taxon>malvids</taxon>
        <taxon>Brassicales</taxon>
        <taxon>Brassicaceae</taxon>
        <taxon>Thlaspideae</taxon>
        <taxon>Thlaspi</taxon>
    </lineage>
</organism>
<evidence type="ECO:0000313" key="3">
    <source>
        <dbReference type="EMBL" id="CAH2070559.1"/>
    </source>
</evidence>
<reference evidence="3 4" key="1">
    <citation type="submission" date="2022-03" db="EMBL/GenBank/DDBJ databases">
        <authorList>
            <person name="Nunn A."/>
            <person name="Chopra R."/>
            <person name="Nunn A."/>
            <person name="Contreras Garrido A."/>
        </authorList>
    </citation>
    <scope>NUCLEOTIDE SEQUENCE [LARGE SCALE GENOMIC DNA]</scope>
</reference>
<gene>
    <name evidence="3" type="ORF">TAV2_LOCUS19774</name>
</gene>
<feature type="signal peptide" evidence="2">
    <location>
        <begin position="1"/>
        <end position="18"/>
    </location>
</feature>
<dbReference type="PROSITE" id="PS51257">
    <property type="entry name" value="PROKAR_LIPOPROTEIN"/>
    <property type="match status" value="1"/>
</dbReference>
<name>A0AAU9SQ15_THLAR</name>
<evidence type="ECO:0000313" key="4">
    <source>
        <dbReference type="Proteomes" id="UP000836841"/>
    </source>
</evidence>
<dbReference type="Proteomes" id="UP000836841">
    <property type="component" value="Chromosome 6"/>
</dbReference>
<accession>A0AAU9SQ15</accession>
<keyword evidence="2" id="KW-0732">Signal</keyword>
<sequence length="91" mass="10390">MKTIVLFLIITILVSSCASNIMTQSSSQVKAPSYYDEQKPETDSDEYNLGHSPADFESDFCQECAHHCMYKNKGVFSCKKYICRCTWNELS</sequence>